<keyword evidence="1" id="KW-1133">Transmembrane helix</keyword>
<protein>
    <submittedName>
        <fullName evidence="2">Uncharacterized protein</fullName>
    </submittedName>
</protein>
<dbReference type="Proteomes" id="UP001279734">
    <property type="component" value="Unassembled WGS sequence"/>
</dbReference>
<keyword evidence="1" id="KW-0812">Transmembrane</keyword>
<evidence type="ECO:0000313" key="2">
    <source>
        <dbReference type="EMBL" id="GMH13663.1"/>
    </source>
</evidence>
<reference evidence="2" key="1">
    <citation type="submission" date="2023-05" db="EMBL/GenBank/DDBJ databases">
        <title>Nepenthes gracilis genome sequencing.</title>
        <authorList>
            <person name="Fukushima K."/>
        </authorList>
    </citation>
    <scope>NUCLEOTIDE SEQUENCE</scope>
    <source>
        <strain evidence="2">SING2019-196</strain>
    </source>
</reference>
<comment type="caution">
    <text evidence="2">The sequence shown here is derived from an EMBL/GenBank/DDBJ whole genome shotgun (WGS) entry which is preliminary data.</text>
</comment>
<accession>A0AAD3XQR5</accession>
<dbReference type="EMBL" id="BSYO01000013">
    <property type="protein sequence ID" value="GMH13663.1"/>
    <property type="molecule type" value="Genomic_DNA"/>
</dbReference>
<name>A0AAD3XQR5_NEPGR</name>
<feature type="transmembrane region" description="Helical" evidence="1">
    <location>
        <begin position="62"/>
        <end position="86"/>
    </location>
</feature>
<dbReference type="AlphaFoldDB" id="A0AAD3XQR5"/>
<gene>
    <name evidence="2" type="ORF">Nepgr_015504</name>
</gene>
<keyword evidence="3" id="KW-1185">Reference proteome</keyword>
<evidence type="ECO:0000256" key="1">
    <source>
        <dbReference type="SAM" id="Phobius"/>
    </source>
</evidence>
<sequence>MPDLVCKFILELRFHRALELSSNPSSSMISLRVLAPSLRFLSTRCRAKSPAQRRRRHTSWDFCRISSLISVLISMGVVITFLRFLFCSFSDLRSELQQSGV</sequence>
<evidence type="ECO:0000313" key="3">
    <source>
        <dbReference type="Proteomes" id="UP001279734"/>
    </source>
</evidence>
<proteinExistence type="predicted"/>
<keyword evidence="1" id="KW-0472">Membrane</keyword>
<organism evidence="2 3">
    <name type="scientific">Nepenthes gracilis</name>
    <name type="common">Slender pitcher plant</name>
    <dbReference type="NCBI Taxonomy" id="150966"/>
    <lineage>
        <taxon>Eukaryota</taxon>
        <taxon>Viridiplantae</taxon>
        <taxon>Streptophyta</taxon>
        <taxon>Embryophyta</taxon>
        <taxon>Tracheophyta</taxon>
        <taxon>Spermatophyta</taxon>
        <taxon>Magnoliopsida</taxon>
        <taxon>eudicotyledons</taxon>
        <taxon>Gunneridae</taxon>
        <taxon>Pentapetalae</taxon>
        <taxon>Caryophyllales</taxon>
        <taxon>Nepenthaceae</taxon>
        <taxon>Nepenthes</taxon>
    </lineage>
</organism>